<dbReference type="KEGG" id="dmp:FAK_01280"/>
<dbReference type="AlphaFoldDB" id="A0AAU9EZP6"/>
<evidence type="ECO:0000313" key="2">
    <source>
        <dbReference type="Proteomes" id="UP001366166"/>
    </source>
</evidence>
<proteinExistence type="predicted"/>
<sequence length="200" mass="22783">MRSKTILRTAALLPVLLLVLALGASWCAAAPPSDESLALSRRLVQLKPLDYKTIAQMMEIDCLQSMAGSPMGKRLDLDDTKVYCRVVGEVFWSQVKDQVNEAMAMAYAQYLSYHELEVIVGEVEAKRAGRDSKFSPRQVQEVATRLAKADPGIKAETAWQIKQITRKWQERFALDDYFKKQFRAQVLEKLPWKIRSKIAY</sequence>
<keyword evidence="2" id="KW-1185">Reference proteome</keyword>
<gene>
    <name evidence="1" type="ORF">FAK_01280</name>
</gene>
<evidence type="ECO:0008006" key="3">
    <source>
        <dbReference type="Google" id="ProtNLM"/>
    </source>
</evidence>
<organism evidence="1 2">
    <name type="scientific">Desulfoferula mesophila</name>
    <dbReference type="NCBI Taxonomy" id="3058419"/>
    <lineage>
        <taxon>Bacteria</taxon>
        <taxon>Pseudomonadati</taxon>
        <taxon>Thermodesulfobacteriota</taxon>
        <taxon>Desulfarculia</taxon>
        <taxon>Desulfarculales</taxon>
        <taxon>Desulfarculaceae</taxon>
        <taxon>Desulfoferula</taxon>
    </lineage>
</organism>
<evidence type="ECO:0000313" key="1">
    <source>
        <dbReference type="EMBL" id="BEQ13062.1"/>
    </source>
</evidence>
<reference evidence="2" key="1">
    <citation type="journal article" date="2023" name="Arch. Microbiol.">
        <title>Desulfoferula mesophilus gen. nov. sp. nov., a mesophilic sulfate-reducing bacterium isolated from a brackish lake sediment.</title>
        <authorList>
            <person name="Watanabe T."/>
            <person name="Yabe T."/>
            <person name="Tsuji J.M."/>
            <person name="Fukui M."/>
        </authorList>
    </citation>
    <scope>NUCLEOTIDE SEQUENCE [LARGE SCALE GENOMIC DNA]</scope>
    <source>
        <strain evidence="2">12FAK</strain>
    </source>
</reference>
<accession>A0AAU9EZP6</accession>
<dbReference type="RefSeq" id="WP_338604309.1">
    <property type="nucleotide sequence ID" value="NZ_AP028679.1"/>
</dbReference>
<dbReference type="Proteomes" id="UP001366166">
    <property type="component" value="Chromosome"/>
</dbReference>
<name>A0AAU9EZP6_9BACT</name>
<dbReference type="EMBL" id="AP028679">
    <property type="protein sequence ID" value="BEQ13062.1"/>
    <property type="molecule type" value="Genomic_DNA"/>
</dbReference>
<protein>
    <recommendedName>
        <fullName evidence="3">Lipoprotein</fullName>
    </recommendedName>
</protein>